<dbReference type="InterPro" id="IPR000742">
    <property type="entry name" value="EGF"/>
</dbReference>
<feature type="disulfide bond" evidence="6">
    <location>
        <begin position="74"/>
        <end position="83"/>
    </location>
</feature>
<dbReference type="PANTHER" id="PTHR12916:SF4">
    <property type="entry name" value="UNINFLATABLE, ISOFORM C"/>
    <property type="match status" value="1"/>
</dbReference>
<dbReference type="SUPFAM" id="SSF57196">
    <property type="entry name" value="EGF/Laminin"/>
    <property type="match status" value="2"/>
</dbReference>
<dbReference type="PROSITE" id="PS01186">
    <property type="entry name" value="EGF_2"/>
    <property type="match status" value="2"/>
</dbReference>
<dbReference type="OrthoDB" id="283575at2759"/>
<keyword evidence="2" id="KW-0732">Signal</keyword>
<dbReference type="STRING" id="75743.A0A401PVQ6"/>
<dbReference type="OMA" id="CKIEDAC"/>
<dbReference type="PROSITE" id="PS50026">
    <property type="entry name" value="EGF_3"/>
    <property type="match status" value="2"/>
</dbReference>
<proteinExistence type="predicted"/>
<dbReference type="InterPro" id="IPR000152">
    <property type="entry name" value="EGF-type_Asp/Asn_hydroxyl_site"/>
</dbReference>
<name>A0A401PVQ6_SCYTO</name>
<accession>A0A401PVQ6</accession>
<protein>
    <recommendedName>
        <fullName evidence="7">EGF-like domain-containing protein</fullName>
    </recommendedName>
</protein>
<dbReference type="CDD" id="cd00054">
    <property type="entry name" value="EGF_CA"/>
    <property type="match status" value="2"/>
</dbReference>
<comment type="caution">
    <text evidence="6">Lacks conserved residue(s) required for the propagation of feature annotation.</text>
</comment>
<dbReference type="PRINTS" id="PR00010">
    <property type="entry name" value="EGFBLOOD"/>
</dbReference>
<dbReference type="EMBL" id="BFAA01016771">
    <property type="protein sequence ID" value="GCB77244.1"/>
    <property type="molecule type" value="Genomic_DNA"/>
</dbReference>
<evidence type="ECO:0000256" key="5">
    <source>
        <dbReference type="ARBA" id="ARBA00023180"/>
    </source>
</evidence>
<dbReference type="PROSITE" id="PS00022">
    <property type="entry name" value="EGF_1"/>
    <property type="match status" value="2"/>
</dbReference>
<feature type="domain" description="EGF-like" evidence="7">
    <location>
        <begin position="48"/>
        <end position="84"/>
    </location>
</feature>
<reference evidence="8 9" key="1">
    <citation type="journal article" date="2018" name="Nat. Ecol. Evol.">
        <title>Shark genomes provide insights into elasmobranch evolution and the origin of vertebrates.</title>
        <authorList>
            <person name="Hara Y"/>
            <person name="Yamaguchi K"/>
            <person name="Onimaru K"/>
            <person name="Kadota M"/>
            <person name="Koyanagi M"/>
            <person name="Keeley SD"/>
            <person name="Tatsumi K"/>
            <person name="Tanaka K"/>
            <person name="Motone F"/>
            <person name="Kageyama Y"/>
            <person name="Nozu R"/>
            <person name="Adachi N"/>
            <person name="Nishimura O"/>
            <person name="Nakagawa R"/>
            <person name="Tanegashima C"/>
            <person name="Kiyatake I"/>
            <person name="Matsumoto R"/>
            <person name="Murakumo K"/>
            <person name="Nishida K"/>
            <person name="Terakita A"/>
            <person name="Kuratani S"/>
            <person name="Sato K"/>
            <person name="Hyodo S Kuraku.S."/>
        </authorList>
    </citation>
    <scope>NUCLEOTIDE SEQUENCE [LARGE SCALE GENOMIC DNA]</scope>
</reference>
<keyword evidence="9" id="KW-1185">Reference proteome</keyword>
<keyword evidence="3" id="KW-0677">Repeat</keyword>
<dbReference type="GO" id="GO:0005509">
    <property type="term" value="F:calcium ion binding"/>
    <property type="evidence" value="ECO:0007669"/>
    <property type="project" value="InterPro"/>
</dbReference>
<feature type="domain" description="EGF-like" evidence="7">
    <location>
        <begin position="10"/>
        <end position="46"/>
    </location>
</feature>
<dbReference type="SMART" id="SM00181">
    <property type="entry name" value="EGF"/>
    <property type="match status" value="2"/>
</dbReference>
<dbReference type="AlphaFoldDB" id="A0A401PVQ6"/>
<dbReference type="SMART" id="SM00179">
    <property type="entry name" value="EGF_CA"/>
    <property type="match status" value="2"/>
</dbReference>
<evidence type="ECO:0000313" key="8">
    <source>
        <dbReference type="EMBL" id="GCB77244.1"/>
    </source>
</evidence>
<sequence>WEFLRSYTAMKNGCLSSPCWNGGTCYADVGEYNCTCRTGYSGWSCEIENDNCASNPCENGGWCQNSATQYKCSCETGYHGLNCELGKVPPIL</sequence>
<dbReference type="PANTHER" id="PTHR12916">
    <property type="entry name" value="CYTOCHROME C OXIDASE POLYPEPTIDE VIC-2"/>
    <property type="match status" value="1"/>
</dbReference>
<dbReference type="Gene3D" id="2.10.25.10">
    <property type="entry name" value="Laminin"/>
    <property type="match status" value="2"/>
</dbReference>
<dbReference type="InterPro" id="IPR001881">
    <property type="entry name" value="EGF-like_Ca-bd_dom"/>
</dbReference>
<evidence type="ECO:0000256" key="3">
    <source>
        <dbReference type="ARBA" id="ARBA00022737"/>
    </source>
</evidence>
<dbReference type="GO" id="GO:0007219">
    <property type="term" value="P:Notch signaling pathway"/>
    <property type="evidence" value="ECO:0007669"/>
    <property type="project" value="TreeGrafter"/>
</dbReference>
<evidence type="ECO:0000256" key="4">
    <source>
        <dbReference type="ARBA" id="ARBA00023157"/>
    </source>
</evidence>
<keyword evidence="1 6" id="KW-0245">EGF-like domain</keyword>
<dbReference type="FunFam" id="2.10.25.10:FF:000109">
    <property type="entry name" value="Notch homolog 4, [Drosophila]"/>
    <property type="match status" value="1"/>
</dbReference>
<dbReference type="FunFam" id="2.10.25.10:FF:000039">
    <property type="entry name" value="Crumbs cell polarity complex component 1"/>
    <property type="match status" value="1"/>
</dbReference>
<dbReference type="InterPro" id="IPR018097">
    <property type="entry name" value="EGF_Ca-bd_CS"/>
</dbReference>
<evidence type="ECO:0000256" key="1">
    <source>
        <dbReference type="ARBA" id="ARBA00022536"/>
    </source>
</evidence>
<keyword evidence="5" id="KW-0325">Glycoprotein</keyword>
<dbReference type="GO" id="GO:0005112">
    <property type="term" value="F:Notch binding"/>
    <property type="evidence" value="ECO:0007669"/>
    <property type="project" value="TreeGrafter"/>
</dbReference>
<evidence type="ECO:0000256" key="6">
    <source>
        <dbReference type="PROSITE-ProRule" id="PRU00076"/>
    </source>
</evidence>
<comment type="caution">
    <text evidence="8">The sequence shown here is derived from an EMBL/GenBank/DDBJ whole genome shotgun (WGS) entry which is preliminary data.</text>
</comment>
<dbReference type="Proteomes" id="UP000288216">
    <property type="component" value="Unassembled WGS sequence"/>
</dbReference>
<dbReference type="PROSITE" id="PS00010">
    <property type="entry name" value="ASX_HYDROXYL"/>
    <property type="match status" value="1"/>
</dbReference>
<gene>
    <name evidence="8" type="ORF">scyTo_0020554</name>
</gene>
<dbReference type="PROSITE" id="PS01187">
    <property type="entry name" value="EGF_CA"/>
    <property type="match status" value="1"/>
</dbReference>
<evidence type="ECO:0000259" key="7">
    <source>
        <dbReference type="PROSITE" id="PS50026"/>
    </source>
</evidence>
<dbReference type="Pfam" id="PF00008">
    <property type="entry name" value="EGF"/>
    <property type="match status" value="1"/>
</dbReference>
<feature type="non-terminal residue" evidence="8">
    <location>
        <position position="1"/>
    </location>
</feature>
<feature type="disulfide bond" evidence="6">
    <location>
        <begin position="36"/>
        <end position="45"/>
    </location>
</feature>
<evidence type="ECO:0000256" key="2">
    <source>
        <dbReference type="ARBA" id="ARBA00022729"/>
    </source>
</evidence>
<organism evidence="8 9">
    <name type="scientific">Scyliorhinus torazame</name>
    <name type="common">Cloudy catshark</name>
    <name type="synonym">Catulus torazame</name>
    <dbReference type="NCBI Taxonomy" id="75743"/>
    <lineage>
        <taxon>Eukaryota</taxon>
        <taxon>Metazoa</taxon>
        <taxon>Chordata</taxon>
        <taxon>Craniata</taxon>
        <taxon>Vertebrata</taxon>
        <taxon>Chondrichthyes</taxon>
        <taxon>Elasmobranchii</taxon>
        <taxon>Galeomorphii</taxon>
        <taxon>Galeoidea</taxon>
        <taxon>Carcharhiniformes</taxon>
        <taxon>Scyliorhinidae</taxon>
        <taxon>Scyliorhinus</taxon>
    </lineage>
</organism>
<keyword evidence="4 6" id="KW-1015">Disulfide bond</keyword>
<evidence type="ECO:0000313" key="9">
    <source>
        <dbReference type="Proteomes" id="UP000288216"/>
    </source>
</evidence>